<feature type="compositionally biased region" description="Pro residues" evidence="1">
    <location>
        <begin position="34"/>
        <end position="54"/>
    </location>
</feature>
<gene>
    <name evidence="3" type="ORF">GJ700_10915</name>
</gene>
<comment type="caution">
    <text evidence="3">The sequence shown here is derived from an EMBL/GenBank/DDBJ whole genome shotgun (WGS) entry which is preliminary data.</text>
</comment>
<dbReference type="Proteomes" id="UP000446768">
    <property type="component" value="Unassembled WGS sequence"/>
</dbReference>
<reference evidence="3 4" key="1">
    <citation type="submission" date="2019-11" db="EMBL/GenBank/DDBJ databases">
        <title>Novel species isolated from a subtropical stream in China.</title>
        <authorList>
            <person name="Lu H."/>
        </authorList>
    </citation>
    <scope>NUCLEOTIDE SEQUENCE [LARGE SCALE GENOMIC DNA]</scope>
    <source>
        <strain evidence="3 4">FT92W</strain>
    </source>
</reference>
<keyword evidence="4" id="KW-1185">Reference proteome</keyword>
<proteinExistence type="predicted"/>
<feature type="compositionally biased region" description="Low complexity" evidence="1">
    <location>
        <begin position="58"/>
        <end position="68"/>
    </location>
</feature>
<evidence type="ECO:0000313" key="4">
    <source>
        <dbReference type="Proteomes" id="UP000446768"/>
    </source>
</evidence>
<feature type="signal peptide" evidence="2">
    <location>
        <begin position="1"/>
        <end position="18"/>
    </location>
</feature>
<dbReference type="PROSITE" id="PS51257">
    <property type="entry name" value="PROKAR_LIPOPROTEIN"/>
    <property type="match status" value="1"/>
</dbReference>
<dbReference type="EMBL" id="WKJJ01000006">
    <property type="protein sequence ID" value="MRV72224.1"/>
    <property type="molecule type" value="Genomic_DNA"/>
</dbReference>
<evidence type="ECO:0000256" key="2">
    <source>
        <dbReference type="SAM" id="SignalP"/>
    </source>
</evidence>
<protein>
    <recommendedName>
        <fullName evidence="5">Collagen-like protein</fullName>
    </recommendedName>
</protein>
<feature type="chain" id="PRO_5031530494" description="Collagen-like protein" evidence="2">
    <location>
        <begin position="19"/>
        <end position="83"/>
    </location>
</feature>
<accession>A0A7X2LTV5</accession>
<evidence type="ECO:0000313" key="3">
    <source>
        <dbReference type="EMBL" id="MRV72224.1"/>
    </source>
</evidence>
<keyword evidence="2" id="KW-0732">Signal</keyword>
<evidence type="ECO:0000256" key="1">
    <source>
        <dbReference type="SAM" id="MobiDB-lite"/>
    </source>
</evidence>
<sequence length="83" mass="8231">MKLPMLLAAVATALTLTACERTTVNNPPVVETPAPAPSAVPVPVPVPVPGPAGPQGPQGPQGEAGKPGDTTVIVPDRPAEPAR</sequence>
<name>A0A7X2LTV5_9BURK</name>
<dbReference type="RefSeq" id="WP_154373580.1">
    <property type="nucleotide sequence ID" value="NZ_WKJJ01000006.1"/>
</dbReference>
<dbReference type="AlphaFoldDB" id="A0A7X2LTV5"/>
<feature type="region of interest" description="Disordered" evidence="1">
    <location>
        <begin position="25"/>
        <end position="83"/>
    </location>
</feature>
<organism evidence="3 4">
    <name type="scientific">Pseudoduganella rivuli</name>
    <dbReference type="NCBI Taxonomy" id="2666085"/>
    <lineage>
        <taxon>Bacteria</taxon>
        <taxon>Pseudomonadati</taxon>
        <taxon>Pseudomonadota</taxon>
        <taxon>Betaproteobacteria</taxon>
        <taxon>Burkholderiales</taxon>
        <taxon>Oxalobacteraceae</taxon>
        <taxon>Telluria group</taxon>
        <taxon>Pseudoduganella</taxon>
    </lineage>
</organism>
<dbReference type="Gene3D" id="1.20.5.320">
    <property type="entry name" value="6-Phosphogluconate Dehydrogenase, domain 3"/>
    <property type="match status" value="1"/>
</dbReference>
<evidence type="ECO:0008006" key="5">
    <source>
        <dbReference type="Google" id="ProtNLM"/>
    </source>
</evidence>